<dbReference type="RefSeq" id="WP_338602212.1">
    <property type="nucleotide sequence ID" value="NZ_CP146016.1"/>
</dbReference>
<accession>A0AAX4L1N7</accession>
<organism evidence="3 4">
    <name type="scientific">Sulfolobus tengchongensis</name>
    <dbReference type="NCBI Taxonomy" id="207809"/>
    <lineage>
        <taxon>Archaea</taxon>
        <taxon>Thermoproteota</taxon>
        <taxon>Thermoprotei</taxon>
        <taxon>Sulfolobales</taxon>
        <taxon>Sulfolobaceae</taxon>
        <taxon>Sulfolobus</taxon>
    </lineage>
</organism>
<reference evidence="3 4" key="1">
    <citation type="submission" date="2024-02" db="EMBL/GenBank/DDBJ databases">
        <title>STSV induces naive adaptation in Sulfolobus.</title>
        <authorList>
            <person name="Xiang X."/>
            <person name="Song M."/>
        </authorList>
    </citation>
    <scope>NUCLEOTIDE SEQUENCE [LARGE SCALE GENOMIC DNA]</scope>
    <source>
        <strain evidence="3 4">RT2</strain>
    </source>
</reference>
<dbReference type="SUPFAM" id="SSF88723">
    <property type="entry name" value="PIN domain-like"/>
    <property type="match status" value="1"/>
</dbReference>
<dbReference type="PANTHER" id="PTHR35901">
    <property type="entry name" value="RIBONUCLEASE VAPC3"/>
    <property type="match status" value="1"/>
</dbReference>
<gene>
    <name evidence="3" type="ORF">V6M85_01745</name>
</gene>
<dbReference type="Proteomes" id="UP001432202">
    <property type="component" value="Chromosome"/>
</dbReference>
<evidence type="ECO:0000313" key="4">
    <source>
        <dbReference type="Proteomes" id="UP001432202"/>
    </source>
</evidence>
<dbReference type="EMBL" id="CP146016">
    <property type="protein sequence ID" value="WWQ60827.1"/>
    <property type="molecule type" value="Genomic_DNA"/>
</dbReference>
<proteinExistence type="predicted"/>
<evidence type="ECO:0000259" key="2">
    <source>
        <dbReference type="Pfam" id="PF01850"/>
    </source>
</evidence>
<evidence type="ECO:0000313" key="3">
    <source>
        <dbReference type="EMBL" id="WWQ60827.1"/>
    </source>
</evidence>
<dbReference type="InterPro" id="IPR051619">
    <property type="entry name" value="TypeII_TA_RNase_PINc/VapC"/>
</dbReference>
<dbReference type="AlphaFoldDB" id="A0AAX4L1N7"/>
<evidence type="ECO:0000256" key="1">
    <source>
        <dbReference type="ARBA" id="ARBA00022842"/>
    </source>
</evidence>
<keyword evidence="1" id="KW-0460">Magnesium</keyword>
<dbReference type="CDD" id="cd09873">
    <property type="entry name" value="PIN_Pae0151-like"/>
    <property type="match status" value="1"/>
</dbReference>
<dbReference type="Pfam" id="PF01850">
    <property type="entry name" value="PIN"/>
    <property type="match status" value="1"/>
</dbReference>
<dbReference type="GeneID" id="89335452"/>
<protein>
    <submittedName>
        <fullName evidence="3">Type II toxin-antitoxin system VapC family toxin</fullName>
    </submittedName>
</protein>
<dbReference type="PANTHER" id="PTHR35901:SF1">
    <property type="entry name" value="EXONUCLEASE VAPC9"/>
    <property type="match status" value="1"/>
</dbReference>
<sequence>MLVVDSSSIASLYFPEKYSKFVENYITSSEGDKILTLDLAFYELANVIRKRIIRGEIKRDDGKRIFKSMLNLMSTFEIHHYNDIIGDTLDLALENNITIYDASFLQLAIKYNAKLLTTDLKLITSTISKFTNHLVKLNT</sequence>
<dbReference type="InterPro" id="IPR002716">
    <property type="entry name" value="PIN_dom"/>
</dbReference>
<dbReference type="InterPro" id="IPR029060">
    <property type="entry name" value="PIN-like_dom_sf"/>
</dbReference>
<dbReference type="InterPro" id="IPR044153">
    <property type="entry name" value="PIN_Pae0151-like"/>
</dbReference>
<name>A0AAX4L1N7_9CREN</name>
<keyword evidence="4" id="KW-1185">Reference proteome</keyword>
<feature type="domain" description="PIN" evidence="2">
    <location>
        <begin position="3"/>
        <end position="121"/>
    </location>
</feature>
<dbReference type="Gene3D" id="3.40.50.1010">
    <property type="entry name" value="5'-nuclease"/>
    <property type="match status" value="1"/>
</dbReference>